<dbReference type="KEGG" id="mtun:MTUNDRAET4_2189"/>
<evidence type="ECO:0000313" key="2">
    <source>
        <dbReference type="Proteomes" id="UP000294360"/>
    </source>
</evidence>
<evidence type="ECO:0000313" key="1">
    <source>
        <dbReference type="EMBL" id="VFU09082.1"/>
    </source>
</evidence>
<name>A0A4U8Z1D0_METTU</name>
<dbReference type="EMBL" id="LR536450">
    <property type="protein sequence ID" value="VFU09082.1"/>
    <property type="molecule type" value="Genomic_DNA"/>
</dbReference>
<protein>
    <submittedName>
        <fullName evidence="1">Uncharacterized protein</fullName>
    </submittedName>
</protein>
<reference evidence="1 2" key="1">
    <citation type="submission" date="2019-03" db="EMBL/GenBank/DDBJ databases">
        <authorList>
            <person name="Kox A.R. M."/>
        </authorList>
    </citation>
    <scope>NUCLEOTIDE SEQUENCE [LARGE SCALE GENOMIC DNA]</scope>
    <source>
        <strain evidence="1">MTUNDRAET4 annotated genome</strain>
    </source>
</reference>
<accession>A0A4U8Z1D0</accession>
<dbReference type="Proteomes" id="UP000294360">
    <property type="component" value="Chromosome"/>
</dbReference>
<proteinExistence type="predicted"/>
<dbReference type="AlphaFoldDB" id="A0A4U8Z1D0"/>
<sequence length="54" mass="5989">MAELNKPREFIAIATAESWAASHIFTETTLAAGPLRPGELRDPAAIVRLRLRCR</sequence>
<organism evidence="1 2">
    <name type="scientific">Methylocella tundrae</name>
    <dbReference type="NCBI Taxonomy" id="227605"/>
    <lineage>
        <taxon>Bacteria</taxon>
        <taxon>Pseudomonadati</taxon>
        <taxon>Pseudomonadota</taxon>
        <taxon>Alphaproteobacteria</taxon>
        <taxon>Hyphomicrobiales</taxon>
        <taxon>Beijerinckiaceae</taxon>
        <taxon>Methylocella</taxon>
    </lineage>
</organism>
<gene>
    <name evidence="1" type="ORF">MTUNDRAET4_2189</name>
</gene>